<dbReference type="Gene3D" id="3.80.30.20">
    <property type="entry name" value="tm_1862 like domain"/>
    <property type="match status" value="1"/>
</dbReference>
<keyword evidence="4" id="KW-0949">S-adenosyl-L-methionine</keyword>
<keyword evidence="2" id="KW-0489">Methyltransferase</keyword>
<evidence type="ECO:0000256" key="6">
    <source>
        <dbReference type="ARBA" id="ARBA00023004"/>
    </source>
</evidence>
<reference evidence="10 11" key="1">
    <citation type="journal article" date="2013" name="BMC Microbiol.">
        <title>Identification of the type II cytochrome c maturation pathway in anammox bacteria by comparative genomics.</title>
        <authorList>
            <person name="Ferousi C."/>
            <person name="Speth D.R."/>
            <person name="Reimann J."/>
            <person name="Op den Camp H.J."/>
            <person name="Allen J.W."/>
            <person name="Keltjens J.T."/>
            <person name="Jetten M.S."/>
        </authorList>
    </citation>
    <scope>NUCLEOTIDE SEQUENCE [LARGE SCALE GENOMIC DNA]</scope>
    <source>
        <strain evidence="10">RU1</strain>
    </source>
</reference>
<dbReference type="InterPro" id="IPR023404">
    <property type="entry name" value="rSAM_horseshoe"/>
</dbReference>
<evidence type="ECO:0000256" key="4">
    <source>
        <dbReference type="ARBA" id="ARBA00022691"/>
    </source>
</evidence>
<dbReference type="PANTHER" id="PTHR43409">
    <property type="entry name" value="ANAEROBIC MAGNESIUM-PROTOPORPHYRIN IX MONOMETHYL ESTER CYCLASE-RELATED"/>
    <property type="match status" value="1"/>
</dbReference>
<keyword evidence="6" id="KW-0408">Iron</keyword>
<evidence type="ECO:0000313" key="11">
    <source>
        <dbReference type="Proteomes" id="UP000034954"/>
    </source>
</evidence>
<comment type="caution">
    <text evidence="10">The sequence shown here is derived from an EMBL/GenBank/DDBJ whole genome shotgun (WGS) entry which is preliminary data.</text>
</comment>
<dbReference type="SUPFAM" id="SSF52242">
    <property type="entry name" value="Cobalamin (vitamin B12)-binding domain"/>
    <property type="match status" value="1"/>
</dbReference>
<dbReference type="InterPro" id="IPR036724">
    <property type="entry name" value="Cobalamin-bd_sf"/>
</dbReference>
<evidence type="ECO:0000256" key="1">
    <source>
        <dbReference type="ARBA" id="ARBA00001966"/>
    </source>
</evidence>
<evidence type="ECO:0000259" key="8">
    <source>
        <dbReference type="PROSITE" id="PS51332"/>
    </source>
</evidence>
<keyword evidence="3" id="KW-0808">Transferase</keyword>
<dbReference type="InterPro" id="IPR034466">
    <property type="entry name" value="Methyltransferase_Class_B"/>
</dbReference>
<dbReference type="GO" id="GO:0051539">
    <property type="term" value="F:4 iron, 4 sulfur cluster binding"/>
    <property type="evidence" value="ECO:0007669"/>
    <property type="project" value="UniProtKB-KW"/>
</dbReference>
<evidence type="ECO:0000256" key="3">
    <source>
        <dbReference type="ARBA" id="ARBA00022679"/>
    </source>
</evidence>
<sequence length="583" mass="67641">MEENLGLRYIASTLESKGHDVEIVPFNSEHDISDAVKRVVTFSPQITGLSMMFTSRAREFCRLAQALREGGYQNHITAGGPFASFNSEQMLKDFPAFDSVCLGEGEHIVSMLADYPEDLSRVHSLCYRKPDGSIRTNFSTGNQDDLDTLPFPKRMTFHEYFDKPIASILTSRGCWRNCAFCSINAWYERGGGKKFRVRSVESIVAEMKDLYFHHDVRIFNFQDDNFFLPKPEHALRRFEELRDGLKHEGIEGIAIAVKARPDSITYDSIRVLDGLGLFRVFLGVENAHENGLRNLNRKCTLDQILNALRILNDFDVHLAYNLLMFEPDTVLDDILVNLRFIERHIENPFNFCRAEAYPGTGLEVKLRAEGRLLGDYFGFDYRLKDPRSEAFHQIANYAFFDRNFSDFGLHYFNMQVDFYYQLLRRFHPEVLMQTLRAAVRNFIKQTNLDTYECLCQIYDFVATADANDHVMVRGFAREMRERVDERSRGLHSQGERILRWLSDRYDRRGKDVGVKRFMSNTGALSFLNCKPMPYSSRDSLEKLEFVTSKAEWMDEADLLGVASSPIPYNIFKNRFAEQKEERR</sequence>
<dbReference type="CDD" id="cd01335">
    <property type="entry name" value="Radical_SAM"/>
    <property type="match status" value="1"/>
</dbReference>
<name>A0A0M2UTE2_9BACT</name>
<keyword evidence="7" id="KW-0411">Iron-sulfur</keyword>
<dbReference type="InterPro" id="IPR006158">
    <property type="entry name" value="Cobalamin-bd"/>
</dbReference>
<dbReference type="PROSITE" id="PS51332">
    <property type="entry name" value="B12_BINDING"/>
    <property type="match status" value="1"/>
</dbReference>
<dbReference type="SUPFAM" id="SSF102114">
    <property type="entry name" value="Radical SAM enzymes"/>
    <property type="match status" value="1"/>
</dbReference>
<dbReference type="GO" id="GO:0031419">
    <property type="term" value="F:cobalamin binding"/>
    <property type="evidence" value="ECO:0007669"/>
    <property type="project" value="InterPro"/>
</dbReference>
<comment type="cofactor">
    <cofactor evidence="1">
        <name>[4Fe-4S] cluster</name>
        <dbReference type="ChEBI" id="CHEBI:49883"/>
    </cofactor>
</comment>
<dbReference type="AlphaFoldDB" id="A0A0M2UTE2"/>
<dbReference type="Pfam" id="PF02310">
    <property type="entry name" value="B12-binding"/>
    <property type="match status" value="1"/>
</dbReference>
<gene>
    <name evidence="10" type="ORF">BROFUL_01993</name>
</gene>
<dbReference type="EMBL" id="LAQJ01000201">
    <property type="protein sequence ID" value="KKO19333.1"/>
    <property type="molecule type" value="Genomic_DNA"/>
</dbReference>
<dbReference type="GO" id="GO:0046872">
    <property type="term" value="F:metal ion binding"/>
    <property type="evidence" value="ECO:0007669"/>
    <property type="project" value="UniProtKB-KW"/>
</dbReference>
<protein>
    <submittedName>
        <fullName evidence="10">Uncharacterized protein</fullName>
    </submittedName>
</protein>
<dbReference type="InterPro" id="IPR006638">
    <property type="entry name" value="Elp3/MiaA/NifB-like_rSAM"/>
</dbReference>
<dbReference type="InterPro" id="IPR051198">
    <property type="entry name" value="BchE-like"/>
</dbReference>
<dbReference type="PANTHER" id="PTHR43409:SF7">
    <property type="entry name" value="BLL1977 PROTEIN"/>
    <property type="match status" value="1"/>
</dbReference>
<accession>A0A0M2UTE2</accession>
<dbReference type="SFLD" id="SFLDG01123">
    <property type="entry name" value="methyltransferase_(Class_B)"/>
    <property type="match status" value="1"/>
</dbReference>
<evidence type="ECO:0000256" key="7">
    <source>
        <dbReference type="ARBA" id="ARBA00023014"/>
    </source>
</evidence>
<dbReference type="SFLD" id="SFLDG01082">
    <property type="entry name" value="B12-binding_domain_containing"/>
    <property type="match status" value="1"/>
</dbReference>
<evidence type="ECO:0000256" key="2">
    <source>
        <dbReference type="ARBA" id="ARBA00022603"/>
    </source>
</evidence>
<dbReference type="Proteomes" id="UP000034954">
    <property type="component" value="Unassembled WGS sequence"/>
</dbReference>
<proteinExistence type="predicted"/>
<feature type="domain" description="B12-binding" evidence="8">
    <location>
        <begin position="1"/>
        <end position="123"/>
    </location>
</feature>
<dbReference type="SFLD" id="SFLDS00029">
    <property type="entry name" value="Radical_SAM"/>
    <property type="match status" value="1"/>
</dbReference>
<dbReference type="InterPro" id="IPR007197">
    <property type="entry name" value="rSAM"/>
</dbReference>
<keyword evidence="5" id="KW-0479">Metal-binding</keyword>
<dbReference type="Pfam" id="PF04055">
    <property type="entry name" value="Radical_SAM"/>
    <property type="match status" value="1"/>
</dbReference>
<evidence type="ECO:0000259" key="9">
    <source>
        <dbReference type="PROSITE" id="PS51918"/>
    </source>
</evidence>
<dbReference type="InterPro" id="IPR058240">
    <property type="entry name" value="rSAM_sf"/>
</dbReference>
<dbReference type="GO" id="GO:0003824">
    <property type="term" value="F:catalytic activity"/>
    <property type="evidence" value="ECO:0007669"/>
    <property type="project" value="InterPro"/>
</dbReference>
<dbReference type="Gene3D" id="3.40.50.280">
    <property type="entry name" value="Cobalamin-binding domain"/>
    <property type="match status" value="1"/>
</dbReference>
<dbReference type="PROSITE" id="PS51918">
    <property type="entry name" value="RADICAL_SAM"/>
    <property type="match status" value="1"/>
</dbReference>
<dbReference type="SMART" id="SM00729">
    <property type="entry name" value="Elp3"/>
    <property type="match status" value="1"/>
</dbReference>
<feature type="domain" description="Radical SAM core" evidence="9">
    <location>
        <begin position="160"/>
        <end position="401"/>
    </location>
</feature>
<keyword evidence="11" id="KW-1185">Reference proteome</keyword>
<evidence type="ECO:0000313" key="10">
    <source>
        <dbReference type="EMBL" id="KKO19333.1"/>
    </source>
</evidence>
<evidence type="ECO:0000256" key="5">
    <source>
        <dbReference type="ARBA" id="ARBA00022723"/>
    </source>
</evidence>
<organism evidence="10 11">
    <name type="scientific">Candidatus Brocadia fulgida</name>
    <dbReference type="NCBI Taxonomy" id="380242"/>
    <lineage>
        <taxon>Bacteria</taxon>
        <taxon>Pseudomonadati</taxon>
        <taxon>Planctomycetota</taxon>
        <taxon>Candidatus Brocadiia</taxon>
        <taxon>Candidatus Brocadiales</taxon>
        <taxon>Candidatus Brocadiaceae</taxon>
        <taxon>Candidatus Brocadia</taxon>
    </lineage>
</organism>